<dbReference type="AlphaFoldDB" id="A0A6A4SY16"/>
<comment type="caution">
    <text evidence="1">The sequence shown here is derived from an EMBL/GenBank/DDBJ whole genome shotgun (WGS) entry which is preliminary data.</text>
</comment>
<sequence>MVDESAQSDANLFAAATCQEPERMQNPYLTIKIPYLSSSYVGDAMINLILADAKIDVVFVTVLLIDFTKARFVVNRAEGSLKARSV</sequence>
<organism evidence="1 2">
    <name type="scientific">Scophthalmus maximus</name>
    <name type="common">Turbot</name>
    <name type="synonym">Psetta maxima</name>
    <dbReference type="NCBI Taxonomy" id="52904"/>
    <lineage>
        <taxon>Eukaryota</taxon>
        <taxon>Metazoa</taxon>
        <taxon>Chordata</taxon>
        <taxon>Craniata</taxon>
        <taxon>Vertebrata</taxon>
        <taxon>Euteleostomi</taxon>
        <taxon>Actinopterygii</taxon>
        <taxon>Neopterygii</taxon>
        <taxon>Teleostei</taxon>
        <taxon>Neoteleostei</taxon>
        <taxon>Acanthomorphata</taxon>
        <taxon>Carangaria</taxon>
        <taxon>Pleuronectiformes</taxon>
        <taxon>Pleuronectoidei</taxon>
        <taxon>Scophthalmidae</taxon>
        <taxon>Scophthalmus</taxon>
    </lineage>
</organism>
<reference evidence="1 2" key="1">
    <citation type="submission" date="2019-06" db="EMBL/GenBank/DDBJ databases">
        <title>Draft genomes of female and male turbot (Scophthalmus maximus).</title>
        <authorList>
            <person name="Xu H."/>
            <person name="Xu X.-W."/>
            <person name="Shao C."/>
            <person name="Chen S."/>
        </authorList>
    </citation>
    <scope>NUCLEOTIDE SEQUENCE [LARGE SCALE GENOMIC DNA]</scope>
    <source>
        <strain evidence="1">Ysfricsl-2016a</strain>
        <tissue evidence="1">Blood</tissue>
    </source>
</reference>
<proteinExistence type="predicted"/>
<dbReference type="EMBL" id="VEVO01000008">
    <property type="protein sequence ID" value="KAF0038497.1"/>
    <property type="molecule type" value="Genomic_DNA"/>
</dbReference>
<name>A0A6A4SY16_SCOMX</name>
<accession>A0A6A4SY16</accession>
<evidence type="ECO:0000313" key="2">
    <source>
        <dbReference type="Proteomes" id="UP000438429"/>
    </source>
</evidence>
<dbReference type="Proteomes" id="UP000438429">
    <property type="component" value="Unassembled WGS sequence"/>
</dbReference>
<evidence type="ECO:0000313" key="1">
    <source>
        <dbReference type="EMBL" id="KAF0038497.1"/>
    </source>
</evidence>
<gene>
    <name evidence="1" type="ORF">F2P81_008981</name>
</gene>
<protein>
    <submittedName>
        <fullName evidence="1">Uncharacterized protein</fullName>
    </submittedName>
</protein>